<evidence type="ECO:0000313" key="1">
    <source>
        <dbReference type="Proteomes" id="UP000813463"/>
    </source>
</evidence>
<dbReference type="RefSeq" id="XP_056684161.1">
    <property type="nucleotide sequence ID" value="XM_056828183.1"/>
</dbReference>
<gene>
    <name evidence="2" type="primary">LOC110802369</name>
</gene>
<dbReference type="GeneID" id="110802369"/>
<reference evidence="2" key="2">
    <citation type="submission" date="2025-08" db="UniProtKB">
        <authorList>
            <consortium name="RefSeq"/>
        </authorList>
    </citation>
    <scope>IDENTIFICATION</scope>
    <source>
        <tissue evidence="2">Leaf</tissue>
    </source>
</reference>
<accession>A0ABM3QLC7</accession>
<proteinExistence type="predicted"/>
<sequence length="336" mass="38564">MGESWDYSSNSSVYIDFIQQFPKLLRNCSLPPTPFLYGFEPLEFPPYLKNISSIQRAHPQSEASKLTAVSLLWLIGRVLLSLKGNSFGNIFSGSTLITRSSLKTSFILVEFLTSLSSLELEPRRNNVYLWTLLPRIFLRGSQVVRRRRCRSSSAVSRCFHGVFWCDFQGVFRIIDPKHVPEKYGGIPPFDGQHGEIRGGHLDIPRTRRKRVEFHFTKGSKVTVRFKVIGWDVSYGAKFVCTGCLDDELKFQTLPRVIREFGFMRSGWMPYEEFVFGDESDGKIELTIQNRSFSTKKLVYLCRIGGNELMKKLGAGHGNRATTREKRGIFLVKVFFR</sequence>
<organism evidence="1 2">
    <name type="scientific">Spinacia oleracea</name>
    <name type="common">Spinach</name>
    <dbReference type="NCBI Taxonomy" id="3562"/>
    <lineage>
        <taxon>Eukaryota</taxon>
        <taxon>Viridiplantae</taxon>
        <taxon>Streptophyta</taxon>
        <taxon>Embryophyta</taxon>
        <taxon>Tracheophyta</taxon>
        <taxon>Spermatophyta</taxon>
        <taxon>Magnoliopsida</taxon>
        <taxon>eudicotyledons</taxon>
        <taxon>Gunneridae</taxon>
        <taxon>Pentapetalae</taxon>
        <taxon>Caryophyllales</taxon>
        <taxon>Chenopodiaceae</taxon>
        <taxon>Chenopodioideae</taxon>
        <taxon>Anserineae</taxon>
        <taxon>Spinacia</taxon>
    </lineage>
</organism>
<name>A0ABM3QLC7_SPIOL</name>
<evidence type="ECO:0000313" key="2">
    <source>
        <dbReference type="RefSeq" id="XP_056684161.1"/>
    </source>
</evidence>
<protein>
    <submittedName>
        <fullName evidence="2">Uncharacterized protein isoform X1</fullName>
    </submittedName>
</protein>
<dbReference type="Proteomes" id="UP000813463">
    <property type="component" value="Chromosome 1"/>
</dbReference>
<keyword evidence="1" id="KW-1185">Reference proteome</keyword>
<reference evidence="1" key="1">
    <citation type="journal article" date="2021" name="Nat. Commun.">
        <title>Genomic analyses provide insights into spinach domestication and the genetic basis of agronomic traits.</title>
        <authorList>
            <person name="Cai X."/>
            <person name="Sun X."/>
            <person name="Xu C."/>
            <person name="Sun H."/>
            <person name="Wang X."/>
            <person name="Ge C."/>
            <person name="Zhang Z."/>
            <person name="Wang Q."/>
            <person name="Fei Z."/>
            <person name="Jiao C."/>
            <person name="Wang Q."/>
        </authorList>
    </citation>
    <scope>NUCLEOTIDE SEQUENCE [LARGE SCALE GENOMIC DNA]</scope>
    <source>
        <strain evidence="1">cv. Varoflay</strain>
    </source>
</reference>